<keyword evidence="3" id="KW-1185">Reference proteome</keyword>
<sequence length="195" mass="21153">MLPPLYSGEGKRSGGPSARRSGPDSVSPPGTTQVKKNQKKPPGSGSAGLEERIRFKRLGVTVPDSQEWRCGPAAGMKSDSSPLRALWTSCWHEVREAEEAIDPDNGHNHRRHIPPPPLVGLSGTAQEVKEAKEAQEVKEAKEAQEAGRGYRGCSGPRVDAADRSVLMDLLGPDGRFLDDYGRTKDQNHDPLDRGQ</sequence>
<feature type="region of interest" description="Disordered" evidence="1">
    <location>
        <begin position="139"/>
        <end position="158"/>
    </location>
</feature>
<name>A0A4Z2EK88_9TELE</name>
<proteinExistence type="predicted"/>
<gene>
    <name evidence="2" type="ORF">EYF80_060506</name>
</gene>
<evidence type="ECO:0000313" key="3">
    <source>
        <dbReference type="Proteomes" id="UP000314294"/>
    </source>
</evidence>
<protein>
    <submittedName>
        <fullName evidence="2">Uncharacterized protein</fullName>
    </submittedName>
</protein>
<dbReference type="EMBL" id="SRLO01005760">
    <property type="protein sequence ID" value="TNN29347.1"/>
    <property type="molecule type" value="Genomic_DNA"/>
</dbReference>
<organism evidence="2 3">
    <name type="scientific">Liparis tanakae</name>
    <name type="common">Tanaka's snailfish</name>
    <dbReference type="NCBI Taxonomy" id="230148"/>
    <lineage>
        <taxon>Eukaryota</taxon>
        <taxon>Metazoa</taxon>
        <taxon>Chordata</taxon>
        <taxon>Craniata</taxon>
        <taxon>Vertebrata</taxon>
        <taxon>Euteleostomi</taxon>
        <taxon>Actinopterygii</taxon>
        <taxon>Neopterygii</taxon>
        <taxon>Teleostei</taxon>
        <taxon>Neoteleostei</taxon>
        <taxon>Acanthomorphata</taxon>
        <taxon>Eupercaria</taxon>
        <taxon>Perciformes</taxon>
        <taxon>Cottioidei</taxon>
        <taxon>Cottales</taxon>
        <taxon>Liparidae</taxon>
        <taxon>Liparis</taxon>
    </lineage>
</organism>
<feature type="region of interest" description="Disordered" evidence="1">
    <location>
        <begin position="172"/>
        <end position="195"/>
    </location>
</feature>
<feature type="region of interest" description="Disordered" evidence="1">
    <location>
        <begin position="1"/>
        <end position="58"/>
    </location>
</feature>
<dbReference type="AlphaFoldDB" id="A0A4Z2EK88"/>
<reference evidence="2 3" key="1">
    <citation type="submission" date="2019-03" db="EMBL/GenBank/DDBJ databases">
        <title>First draft genome of Liparis tanakae, snailfish: a comprehensive survey of snailfish specific genes.</title>
        <authorList>
            <person name="Kim W."/>
            <person name="Song I."/>
            <person name="Jeong J.-H."/>
            <person name="Kim D."/>
            <person name="Kim S."/>
            <person name="Ryu S."/>
            <person name="Song J.Y."/>
            <person name="Lee S.K."/>
        </authorList>
    </citation>
    <scope>NUCLEOTIDE SEQUENCE [LARGE SCALE GENOMIC DNA]</scope>
    <source>
        <tissue evidence="2">Muscle</tissue>
    </source>
</reference>
<accession>A0A4Z2EK88</accession>
<dbReference type="Proteomes" id="UP000314294">
    <property type="component" value="Unassembled WGS sequence"/>
</dbReference>
<evidence type="ECO:0000256" key="1">
    <source>
        <dbReference type="SAM" id="MobiDB-lite"/>
    </source>
</evidence>
<feature type="region of interest" description="Disordered" evidence="1">
    <location>
        <begin position="101"/>
        <end position="122"/>
    </location>
</feature>
<feature type="compositionally biased region" description="Basic and acidic residues" evidence="1">
    <location>
        <begin position="175"/>
        <end position="195"/>
    </location>
</feature>
<comment type="caution">
    <text evidence="2">The sequence shown here is derived from an EMBL/GenBank/DDBJ whole genome shotgun (WGS) entry which is preliminary data.</text>
</comment>
<evidence type="ECO:0000313" key="2">
    <source>
        <dbReference type="EMBL" id="TNN29347.1"/>
    </source>
</evidence>